<feature type="compositionally biased region" description="Pro residues" evidence="1">
    <location>
        <begin position="211"/>
        <end position="223"/>
    </location>
</feature>
<feature type="signal peptide" evidence="2">
    <location>
        <begin position="1"/>
        <end position="20"/>
    </location>
</feature>
<feature type="region of interest" description="Disordered" evidence="1">
    <location>
        <begin position="208"/>
        <end position="236"/>
    </location>
</feature>
<dbReference type="Pfam" id="PF16027">
    <property type="entry name" value="DUF4786"/>
    <property type="match status" value="1"/>
</dbReference>
<keyword evidence="2" id="KW-0732">Signal</keyword>
<dbReference type="InterPro" id="IPR031983">
    <property type="entry name" value="DUF4786"/>
</dbReference>
<evidence type="ECO:0000256" key="2">
    <source>
        <dbReference type="SAM" id="SignalP"/>
    </source>
</evidence>
<reference evidence="3 4" key="1">
    <citation type="journal article" date="2022" name="Allergy">
        <title>Genome assembly and annotation of Periplaneta americana reveal a comprehensive cockroach allergen profile.</title>
        <authorList>
            <person name="Wang L."/>
            <person name="Xiong Q."/>
            <person name="Saelim N."/>
            <person name="Wang L."/>
            <person name="Nong W."/>
            <person name="Wan A.T."/>
            <person name="Shi M."/>
            <person name="Liu X."/>
            <person name="Cao Q."/>
            <person name="Hui J.H.L."/>
            <person name="Sookrung N."/>
            <person name="Leung T.F."/>
            <person name="Tungtrongchitr A."/>
            <person name="Tsui S.K.W."/>
        </authorList>
    </citation>
    <scope>NUCLEOTIDE SEQUENCE [LARGE SCALE GENOMIC DNA]</scope>
    <source>
        <strain evidence="3">PWHHKU_190912</strain>
    </source>
</reference>
<comment type="caution">
    <text evidence="3">The sequence shown here is derived from an EMBL/GenBank/DDBJ whole genome shotgun (WGS) entry which is preliminary data.</text>
</comment>
<keyword evidence="4" id="KW-1185">Reference proteome</keyword>
<sequence length="267" mass="29728">MHRSSTSDLLFAVSLSVCAAIAVLPSSSSSLPAPRYHDHFRHLVRRDVSSTPPEYQDNNDDSEEAPVTSEDRQAREYRRNDKSFGFYDYLQPPYFGGYVPEMPYGYPGGEDANEILARTDPMDPMLRTKNPVGPAIPYPDSPIYYIRLPPTPYVFVPGLGYVSQPPPPTPLSSQINPFINLPIDFIANGKPTNIYQWSGAPAIEPGMNPGYPYPKPKPVQPKPSKPDSNVNNLNKGPYVFNGRPGDVYVLRDSVNALYSDALQNFYP</sequence>
<proteinExistence type="predicted"/>
<evidence type="ECO:0000313" key="4">
    <source>
        <dbReference type="Proteomes" id="UP001148838"/>
    </source>
</evidence>
<evidence type="ECO:0000313" key="3">
    <source>
        <dbReference type="EMBL" id="KAJ4444052.1"/>
    </source>
</evidence>
<evidence type="ECO:0000256" key="1">
    <source>
        <dbReference type="SAM" id="MobiDB-lite"/>
    </source>
</evidence>
<protein>
    <submittedName>
        <fullName evidence="3">Uncharacterized protein</fullName>
    </submittedName>
</protein>
<accession>A0ABQ8TDR4</accession>
<gene>
    <name evidence="3" type="ORF">ANN_05841</name>
</gene>
<feature type="region of interest" description="Disordered" evidence="1">
    <location>
        <begin position="49"/>
        <end position="77"/>
    </location>
</feature>
<name>A0ABQ8TDR4_PERAM</name>
<dbReference type="Proteomes" id="UP001148838">
    <property type="component" value="Unassembled WGS sequence"/>
</dbReference>
<dbReference type="EMBL" id="JAJSOF020000011">
    <property type="protein sequence ID" value="KAJ4444052.1"/>
    <property type="molecule type" value="Genomic_DNA"/>
</dbReference>
<feature type="chain" id="PRO_5045789094" evidence="2">
    <location>
        <begin position="21"/>
        <end position="267"/>
    </location>
</feature>
<organism evidence="3 4">
    <name type="scientific">Periplaneta americana</name>
    <name type="common">American cockroach</name>
    <name type="synonym">Blatta americana</name>
    <dbReference type="NCBI Taxonomy" id="6978"/>
    <lineage>
        <taxon>Eukaryota</taxon>
        <taxon>Metazoa</taxon>
        <taxon>Ecdysozoa</taxon>
        <taxon>Arthropoda</taxon>
        <taxon>Hexapoda</taxon>
        <taxon>Insecta</taxon>
        <taxon>Pterygota</taxon>
        <taxon>Neoptera</taxon>
        <taxon>Polyneoptera</taxon>
        <taxon>Dictyoptera</taxon>
        <taxon>Blattodea</taxon>
        <taxon>Blattoidea</taxon>
        <taxon>Blattidae</taxon>
        <taxon>Blattinae</taxon>
        <taxon>Periplaneta</taxon>
    </lineage>
</organism>